<proteinExistence type="predicted"/>
<keyword evidence="3" id="KW-1185">Reference proteome</keyword>
<dbReference type="InterPro" id="IPR029069">
    <property type="entry name" value="HotDog_dom_sf"/>
</dbReference>
<dbReference type="EMBL" id="KV875096">
    <property type="protein sequence ID" value="OIW31001.1"/>
    <property type="molecule type" value="Genomic_DNA"/>
</dbReference>
<dbReference type="Proteomes" id="UP000182658">
    <property type="component" value="Unassembled WGS sequence"/>
</dbReference>
<dbReference type="CDD" id="cd03443">
    <property type="entry name" value="PaaI_thioesterase"/>
    <property type="match status" value="1"/>
</dbReference>
<gene>
    <name evidence="2" type="ORF">CONLIGDRAFT_630892</name>
</gene>
<feature type="region of interest" description="Disordered" evidence="1">
    <location>
        <begin position="43"/>
        <end position="101"/>
    </location>
</feature>
<dbReference type="SUPFAM" id="SSF54637">
    <property type="entry name" value="Thioesterase/thiol ester dehydrase-isomerase"/>
    <property type="match status" value="1"/>
</dbReference>
<dbReference type="PANTHER" id="PTHR47260:SF1">
    <property type="entry name" value="UPF0644 PROTEIN PB2B4.06"/>
    <property type="match status" value="1"/>
</dbReference>
<evidence type="ECO:0000256" key="1">
    <source>
        <dbReference type="SAM" id="MobiDB-lite"/>
    </source>
</evidence>
<protein>
    <recommendedName>
        <fullName evidence="4">Thioesterase domain-containing protein</fullName>
    </recommendedName>
</protein>
<dbReference type="InParanoid" id="A0A1J7JCF3"/>
<sequence length="357" mass="39962">MAAHTPLRQQRLLLQLATAAWRQQPPIRSTFTRAPKRCSAILQAQPSPRWPHQHHNLSTSSPRRQQQQQPPPQEPFPTYFQDALPTTPPPPPPPPPPKPKRSVLRRVLFATTFLALGNLAGGLLERFANPAPPIPKDSHIDDLQRQQIHHLASKLDVVQALEEDPTWISWDAYASLPPEQRRRHMVASSLSSSSALGGYQRVFQNTETGEVLVLVYFGRGVTGWPTVVHGGALATVLDETCGRAAFARLEPRQAGEEVKRPIVTAWLKLDYLAMTQERVFYLVGARVREDEELEEGERGKRDYKAYVEGWVESVRTGEETVVAEALFVGPKPKKGKVAVETAVETGRPPILPPDKRW</sequence>
<evidence type="ECO:0008006" key="4">
    <source>
        <dbReference type="Google" id="ProtNLM"/>
    </source>
</evidence>
<organism evidence="2 3">
    <name type="scientific">Coniochaeta ligniaria NRRL 30616</name>
    <dbReference type="NCBI Taxonomy" id="1408157"/>
    <lineage>
        <taxon>Eukaryota</taxon>
        <taxon>Fungi</taxon>
        <taxon>Dikarya</taxon>
        <taxon>Ascomycota</taxon>
        <taxon>Pezizomycotina</taxon>
        <taxon>Sordariomycetes</taxon>
        <taxon>Sordariomycetidae</taxon>
        <taxon>Coniochaetales</taxon>
        <taxon>Coniochaetaceae</taxon>
        <taxon>Coniochaeta</taxon>
    </lineage>
</organism>
<reference evidence="2 3" key="1">
    <citation type="submission" date="2016-10" db="EMBL/GenBank/DDBJ databases">
        <title>Draft genome sequence of Coniochaeta ligniaria NRRL30616, a lignocellulolytic fungus for bioabatement of inhibitors in plant biomass hydrolysates.</title>
        <authorList>
            <consortium name="DOE Joint Genome Institute"/>
            <person name="Jimenez D.J."/>
            <person name="Hector R.E."/>
            <person name="Riley R."/>
            <person name="Sun H."/>
            <person name="Grigoriev I.V."/>
            <person name="Van Elsas J.D."/>
            <person name="Nichols N.N."/>
        </authorList>
    </citation>
    <scope>NUCLEOTIDE SEQUENCE [LARGE SCALE GENOMIC DNA]</scope>
    <source>
        <strain evidence="2 3">NRRL 30616</strain>
    </source>
</reference>
<feature type="compositionally biased region" description="Pro residues" evidence="1">
    <location>
        <begin position="86"/>
        <end position="97"/>
    </location>
</feature>
<evidence type="ECO:0000313" key="3">
    <source>
        <dbReference type="Proteomes" id="UP000182658"/>
    </source>
</evidence>
<dbReference type="Gene3D" id="3.10.129.10">
    <property type="entry name" value="Hotdog Thioesterase"/>
    <property type="match status" value="1"/>
</dbReference>
<dbReference type="InterPro" id="IPR052061">
    <property type="entry name" value="PTE-AB_protein"/>
</dbReference>
<dbReference type="PANTHER" id="PTHR47260">
    <property type="entry name" value="UPF0644 PROTEIN PB2B4.06"/>
    <property type="match status" value="1"/>
</dbReference>
<dbReference type="AlphaFoldDB" id="A0A1J7JCF3"/>
<evidence type="ECO:0000313" key="2">
    <source>
        <dbReference type="EMBL" id="OIW31001.1"/>
    </source>
</evidence>
<dbReference type="OrthoDB" id="506431at2759"/>
<accession>A0A1J7JCF3</accession>
<name>A0A1J7JCF3_9PEZI</name>